<gene>
    <name evidence="2" type="ORF">O0R41_04915</name>
</gene>
<dbReference type="Proteomes" id="UP001185984">
    <property type="component" value="Unassembled WGS sequence"/>
</dbReference>
<evidence type="ECO:0000313" key="3">
    <source>
        <dbReference type="Proteomes" id="UP001185984"/>
    </source>
</evidence>
<dbReference type="PANTHER" id="PTHR30273">
    <property type="entry name" value="PERIPLASMIC SIGNAL SENSOR AND SIGMA FACTOR ACTIVATOR FECR-RELATED"/>
    <property type="match status" value="1"/>
</dbReference>
<dbReference type="EMBL" id="JAPTHD010000001">
    <property type="protein sequence ID" value="MDV5822937.1"/>
    <property type="molecule type" value="Genomic_DNA"/>
</dbReference>
<dbReference type="PIRSF" id="PIRSF018266">
    <property type="entry name" value="FecR"/>
    <property type="match status" value="1"/>
</dbReference>
<protein>
    <submittedName>
        <fullName evidence="2">FecR domain-containing protein</fullName>
    </submittedName>
</protein>
<sequence>MVNEEALAWVIRTRDSRFDDWEAFTIWLEGDPARAPAYDALMAQDAELDAILPPDPIAMPVAANDVAPTRRQAWRWAAGGAIAAALVATVSIGMMNQADIYSVSTRPGETRRIALDDGTTIELNGDTRLRLDRKNLRFAALDRGEAAFTVRHDAGDPFRVTVGDAVFEDAGTVFNIVHTDKATRIGVSEGKVIYNPEAEAIALPAGRALADDADGLRVMDVAPAAVASWREGRLVYANAAIGDISQDIGRSLGIRVTATPGAQAMRFTGTIRLDRDPARFFAGAAPLMGLSAVRQGDAWVLKQGSTKEGNAPQS</sequence>
<proteinExistence type="predicted"/>
<dbReference type="Gene3D" id="2.60.120.1440">
    <property type="match status" value="1"/>
</dbReference>
<reference evidence="3" key="1">
    <citation type="journal article" date="2022" name="J Environ Chem Eng">
        <title>Biodegradation of petroleum oil using a constructed nonpathogenic and heavy metal-tolerant bacterial consortium isolated from marine sponges.</title>
        <authorList>
            <person name="Dechsakulwatana C."/>
            <person name="Rungsihiranrut A."/>
            <person name="Muangchinda C."/>
            <person name="Ningthoujam R."/>
            <person name="Klankeo P."/>
            <person name="Pinyakong O."/>
        </authorList>
    </citation>
    <scope>NUCLEOTIDE SEQUENCE [LARGE SCALE GENOMIC DNA]</scope>
    <source>
        <strain evidence="3">MO2-4</strain>
    </source>
</reference>
<evidence type="ECO:0000259" key="1">
    <source>
        <dbReference type="Pfam" id="PF04773"/>
    </source>
</evidence>
<dbReference type="InterPro" id="IPR012373">
    <property type="entry name" value="Ferrdict_sens_TM"/>
</dbReference>
<name>A0ABU3ZTU1_9SPHN</name>
<dbReference type="Pfam" id="PF04773">
    <property type="entry name" value="FecR"/>
    <property type="match status" value="1"/>
</dbReference>
<evidence type="ECO:0000313" key="2">
    <source>
        <dbReference type="EMBL" id="MDV5822937.1"/>
    </source>
</evidence>
<dbReference type="RefSeq" id="WP_317516005.1">
    <property type="nucleotide sequence ID" value="NZ_JAPTHD010000001.1"/>
</dbReference>
<organism evidence="2 3">
    <name type="scientific">Sphingobium naphthae</name>
    <dbReference type="NCBI Taxonomy" id="1886786"/>
    <lineage>
        <taxon>Bacteria</taxon>
        <taxon>Pseudomonadati</taxon>
        <taxon>Pseudomonadota</taxon>
        <taxon>Alphaproteobacteria</taxon>
        <taxon>Sphingomonadales</taxon>
        <taxon>Sphingomonadaceae</taxon>
        <taxon>Sphingobium</taxon>
    </lineage>
</organism>
<accession>A0ABU3ZTU1</accession>
<keyword evidence="3" id="KW-1185">Reference proteome</keyword>
<comment type="caution">
    <text evidence="2">The sequence shown here is derived from an EMBL/GenBank/DDBJ whole genome shotgun (WGS) entry which is preliminary data.</text>
</comment>
<feature type="domain" description="FecR protein" evidence="1">
    <location>
        <begin position="103"/>
        <end position="192"/>
    </location>
</feature>
<dbReference type="InterPro" id="IPR006860">
    <property type="entry name" value="FecR"/>
</dbReference>
<dbReference type="PANTHER" id="PTHR30273:SF2">
    <property type="entry name" value="PROTEIN FECR"/>
    <property type="match status" value="1"/>
</dbReference>